<name>A0A2A2FJS1_9EURY</name>
<organism evidence="2 3">
    <name type="scientific">Halorubrum salipaludis</name>
    <dbReference type="NCBI Taxonomy" id="2032630"/>
    <lineage>
        <taxon>Archaea</taxon>
        <taxon>Methanobacteriati</taxon>
        <taxon>Methanobacteriota</taxon>
        <taxon>Stenosarchaea group</taxon>
        <taxon>Halobacteria</taxon>
        <taxon>Halobacteriales</taxon>
        <taxon>Haloferacaceae</taxon>
        <taxon>Halorubrum</taxon>
    </lineage>
</organism>
<feature type="compositionally biased region" description="Polar residues" evidence="1">
    <location>
        <begin position="52"/>
        <end position="70"/>
    </location>
</feature>
<sequence length="206" mass="22282">MTRQRSRRRLLAAAVPLALAGCLIEADSDATDDTGQAVEEGTTPESGGTDDAPTTESVAGNEETAAQTDDTGAVANASDEENATPDPAGITVESTNISRIIESIYLSQIVADVTVRNSGEHTYGTLNLRIDAYYEPPDDDRTYYPPRVDDRTAVGRTYAEDTFDSFDSGTRTFEDVVIRYDAEEANNSTDPDEFDLEIAVRSAEPR</sequence>
<dbReference type="RefSeq" id="WP_095636199.1">
    <property type="nucleotide sequence ID" value="NZ_NSKC01000002.1"/>
</dbReference>
<accession>A0A2A2FJS1</accession>
<dbReference type="PROSITE" id="PS51257">
    <property type="entry name" value="PROKAR_LIPOPROTEIN"/>
    <property type="match status" value="1"/>
</dbReference>
<evidence type="ECO:0000256" key="1">
    <source>
        <dbReference type="SAM" id="MobiDB-lite"/>
    </source>
</evidence>
<evidence type="ECO:0000313" key="3">
    <source>
        <dbReference type="Proteomes" id="UP000218083"/>
    </source>
</evidence>
<evidence type="ECO:0000313" key="2">
    <source>
        <dbReference type="EMBL" id="PAU84927.1"/>
    </source>
</evidence>
<dbReference type="EMBL" id="NSKC01000002">
    <property type="protein sequence ID" value="PAU84927.1"/>
    <property type="molecule type" value="Genomic_DNA"/>
</dbReference>
<reference evidence="2 3" key="1">
    <citation type="submission" date="2017-08" db="EMBL/GenBank/DDBJ databases">
        <title>The strain WRN001 was isolated from Binhai saline alkaline soil, Tianjin, China.</title>
        <authorList>
            <person name="Liu D."/>
            <person name="Zhang G."/>
        </authorList>
    </citation>
    <scope>NUCLEOTIDE SEQUENCE [LARGE SCALE GENOMIC DNA]</scope>
    <source>
        <strain evidence="2 3">WN019</strain>
    </source>
</reference>
<protein>
    <submittedName>
        <fullName evidence="2">Uncharacterized protein</fullName>
    </submittedName>
</protein>
<keyword evidence="3" id="KW-1185">Reference proteome</keyword>
<dbReference type="Proteomes" id="UP000218083">
    <property type="component" value="Unassembled WGS sequence"/>
</dbReference>
<comment type="caution">
    <text evidence="2">The sequence shown here is derived from an EMBL/GenBank/DDBJ whole genome shotgun (WGS) entry which is preliminary data.</text>
</comment>
<proteinExistence type="predicted"/>
<dbReference type="OrthoDB" id="330530at2157"/>
<feature type="region of interest" description="Disordered" evidence="1">
    <location>
        <begin position="28"/>
        <end position="90"/>
    </location>
</feature>
<dbReference type="AlphaFoldDB" id="A0A2A2FJS1"/>
<gene>
    <name evidence="2" type="ORF">CK500_05285</name>
</gene>